<dbReference type="GeneID" id="20645203"/>
<dbReference type="AlphaFoldDB" id="G4YXJ3"/>
<dbReference type="EMBL" id="JH159152">
    <property type="protein sequence ID" value="EGZ23854.1"/>
    <property type="molecule type" value="Genomic_DNA"/>
</dbReference>
<protein>
    <submittedName>
        <fullName evidence="1">Uncharacterized protein</fullName>
    </submittedName>
</protein>
<keyword evidence="2" id="KW-1185">Reference proteome</keyword>
<evidence type="ECO:0000313" key="2">
    <source>
        <dbReference type="Proteomes" id="UP000002640"/>
    </source>
</evidence>
<evidence type="ECO:0000313" key="1">
    <source>
        <dbReference type="EMBL" id="EGZ23854.1"/>
    </source>
</evidence>
<proteinExistence type="predicted"/>
<reference evidence="1 2" key="1">
    <citation type="journal article" date="2006" name="Science">
        <title>Phytophthora genome sequences uncover evolutionary origins and mechanisms of pathogenesis.</title>
        <authorList>
            <person name="Tyler B.M."/>
            <person name="Tripathy S."/>
            <person name="Zhang X."/>
            <person name="Dehal P."/>
            <person name="Jiang R.H."/>
            <person name="Aerts A."/>
            <person name="Arredondo F.D."/>
            <person name="Baxter L."/>
            <person name="Bensasson D."/>
            <person name="Beynon J.L."/>
            <person name="Chapman J."/>
            <person name="Damasceno C.M."/>
            <person name="Dorrance A.E."/>
            <person name="Dou D."/>
            <person name="Dickerman A.W."/>
            <person name="Dubchak I.L."/>
            <person name="Garbelotto M."/>
            <person name="Gijzen M."/>
            <person name="Gordon S.G."/>
            <person name="Govers F."/>
            <person name="Grunwald N.J."/>
            <person name="Huang W."/>
            <person name="Ivors K.L."/>
            <person name="Jones R.W."/>
            <person name="Kamoun S."/>
            <person name="Krampis K."/>
            <person name="Lamour K.H."/>
            <person name="Lee M.K."/>
            <person name="McDonald W.H."/>
            <person name="Medina M."/>
            <person name="Meijer H.J."/>
            <person name="Nordberg E.K."/>
            <person name="Maclean D.J."/>
            <person name="Ospina-Giraldo M.D."/>
            <person name="Morris P.F."/>
            <person name="Phuntumart V."/>
            <person name="Putnam N.H."/>
            <person name="Rash S."/>
            <person name="Rose J.K."/>
            <person name="Sakihama Y."/>
            <person name="Salamov A.A."/>
            <person name="Savidor A."/>
            <person name="Scheuring C.F."/>
            <person name="Smith B.M."/>
            <person name="Sobral B.W."/>
            <person name="Terry A."/>
            <person name="Torto-Alalibo T.A."/>
            <person name="Win J."/>
            <person name="Xu Z."/>
            <person name="Zhang H."/>
            <person name="Grigoriev I.V."/>
            <person name="Rokhsar D.S."/>
            <person name="Boore J.L."/>
        </authorList>
    </citation>
    <scope>NUCLEOTIDE SEQUENCE [LARGE SCALE GENOMIC DNA]</scope>
    <source>
        <strain evidence="1 2">P6497</strain>
    </source>
</reference>
<gene>
    <name evidence="1" type="ORF">PHYSODRAFT_325030</name>
</gene>
<name>G4YXJ3_PHYSP</name>
<dbReference type="Proteomes" id="UP000002640">
    <property type="component" value="Unassembled WGS sequence"/>
</dbReference>
<sequence length="157" mass="16950">MHVVGAGVRHAWRLHPSCWTLYSTSVLLDIVFGLDTELGVIRGDIPKFMPPCRAWCTCASEILPTTHATEVSPAATPLSSRALYCVSFANDLGIRSAFDLRSICPSTLLKVIILGSVHTAIMVGEAATLKTMTVVQVVLQQAADDYGERVNTETTFG</sequence>
<organism evidence="1 2">
    <name type="scientific">Phytophthora sojae (strain P6497)</name>
    <name type="common">Soybean stem and root rot agent</name>
    <name type="synonym">Phytophthora megasperma f. sp. glycines</name>
    <dbReference type="NCBI Taxonomy" id="1094619"/>
    <lineage>
        <taxon>Eukaryota</taxon>
        <taxon>Sar</taxon>
        <taxon>Stramenopiles</taxon>
        <taxon>Oomycota</taxon>
        <taxon>Peronosporomycetes</taxon>
        <taxon>Peronosporales</taxon>
        <taxon>Peronosporaceae</taxon>
        <taxon>Phytophthora</taxon>
    </lineage>
</organism>
<dbReference type="RefSeq" id="XP_009519142.1">
    <property type="nucleotide sequence ID" value="XM_009520847.1"/>
</dbReference>
<accession>G4YXJ3</accession>
<dbReference type="KEGG" id="psoj:PHYSODRAFT_325030"/>
<dbReference type="InParanoid" id="G4YXJ3"/>